<name>A0A2U1UBK7_9GAMM</name>
<dbReference type="Proteomes" id="UP000296159">
    <property type="component" value="Unassembled WGS sequence"/>
</dbReference>
<comment type="caution">
    <text evidence="2">The sequence shown here is derived from an EMBL/GenBank/DDBJ whole genome shotgun (WGS) entry which is preliminary data.</text>
</comment>
<gene>
    <name evidence="2" type="ORF">DDT56_03435</name>
</gene>
<evidence type="ECO:0000313" key="2">
    <source>
        <dbReference type="EMBL" id="PWC19007.1"/>
    </source>
</evidence>
<protein>
    <submittedName>
        <fullName evidence="2">Uncharacterized protein</fullName>
    </submittedName>
</protein>
<dbReference type="AlphaFoldDB" id="A0A2U1UBK7"/>
<keyword evidence="1" id="KW-0560">Oxidoreductase</keyword>
<dbReference type="Gene3D" id="1.10.1040.10">
    <property type="entry name" value="N-(1-d-carboxylethyl)-l-norvaline Dehydrogenase, domain 2"/>
    <property type="match status" value="1"/>
</dbReference>
<evidence type="ECO:0000256" key="1">
    <source>
        <dbReference type="ARBA" id="ARBA00023002"/>
    </source>
</evidence>
<dbReference type="EMBL" id="QDKH01000003">
    <property type="protein sequence ID" value="PWC19007.1"/>
    <property type="molecule type" value="Genomic_DNA"/>
</dbReference>
<dbReference type="InterPro" id="IPR013328">
    <property type="entry name" value="6PGD_dom2"/>
</dbReference>
<accession>A0A2U1UBK7</accession>
<reference evidence="2 3" key="1">
    <citation type="submission" date="2018-04" db="EMBL/GenBank/DDBJ databases">
        <title>Brenneria corticis sp.nov.</title>
        <authorList>
            <person name="Li Y."/>
        </authorList>
    </citation>
    <scope>NUCLEOTIDE SEQUENCE [LARGE SCALE GENOMIC DNA]</scope>
    <source>
        <strain evidence="2 3">CFCC 11842</strain>
    </source>
</reference>
<keyword evidence="3" id="KW-1185">Reference proteome</keyword>
<sequence length="123" mass="13935">MRDTVARVSSDSIAKLHGFIVSTLKDGYRQGKIPQATLRLPALFFLFMQRHHHGELSFSYQERAIDTLDVQRIFSADDPPAAFADQPVLFGSVRRQTAFTEHLRAAVDEVQTRIHTSPEGKIR</sequence>
<evidence type="ECO:0000313" key="3">
    <source>
        <dbReference type="Proteomes" id="UP000296159"/>
    </source>
</evidence>
<dbReference type="SUPFAM" id="SSF48179">
    <property type="entry name" value="6-phosphogluconate dehydrogenase C-terminal domain-like"/>
    <property type="match status" value="1"/>
</dbReference>
<proteinExistence type="predicted"/>
<organism evidence="2 3">
    <name type="scientific">Brenneria corticis</name>
    <dbReference type="NCBI Taxonomy" id="2173106"/>
    <lineage>
        <taxon>Bacteria</taxon>
        <taxon>Pseudomonadati</taxon>
        <taxon>Pseudomonadota</taxon>
        <taxon>Gammaproteobacteria</taxon>
        <taxon>Enterobacterales</taxon>
        <taxon>Pectobacteriaceae</taxon>
        <taxon>Brenneria</taxon>
    </lineage>
</organism>
<dbReference type="GO" id="GO:0016491">
    <property type="term" value="F:oxidoreductase activity"/>
    <property type="evidence" value="ECO:0007669"/>
    <property type="project" value="UniProtKB-KW"/>
</dbReference>
<dbReference type="InterPro" id="IPR008927">
    <property type="entry name" value="6-PGluconate_DH-like_C_sf"/>
</dbReference>